<evidence type="ECO:0000256" key="1">
    <source>
        <dbReference type="SAM" id="Phobius"/>
    </source>
</evidence>
<keyword evidence="1" id="KW-0812">Transmembrane</keyword>
<name>A0A7W4YHP5_LEIAQ</name>
<comment type="caution">
    <text evidence="2">The sequence shown here is derived from an EMBL/GenBank/DDBJ whole genome shotgun (WGS) entry which is preliminary data.</text>
</comment>
<gene>
    <name evidence="2" type="ORF">FHX33_001160</name>
</gene>
<reference evidence="2 3" key="1">
    <citation type="submission" date="2020-08" db="EMBL/GenBank/DDBJ databases">
        <title>Sequencing the genomes of 1000 actinobacteria strains.</title>
        <authorList>
            <person name="Klenk H.-P."/>
        </authorList>
    </citation>
    <scope>NUCLEOTIDE SEQUENCE [LARGE SCALE GENOMIC DNA]</scope>
    <source>
        <strain evidence="2 3">DSM 20146</strain>
    </source>
</reference>
<evidence type="ECO:0000313" key="2">
    <source>
        <dbReference type="EMBL" id="MBB2966428.1"/>
    </source>
</evidence>
<evidence type="ECO:0000313" key="3">
    <source>
        <dbReference type="Proteomes" id="UP000538196"/>
    </source>
</evidence>
<feature type="transmembrane region" description="Helical" evidence="1">
    <location>
        <begin position="12"/>
        <end position="37"/>
    </location>
</feature>
<keyword evidence="1" id="KW-1133">Transmembrane helix</keyword>
<keyword evidence="1" id="KW-0472">Membrane</keyword>
<proteinExistence type="predicted"/>
<dbReference type="AlphaFoldDB" id="A0A7W4YHP5"/>
<organism evidence="2 3">
    <name type="scientific">Leifsonia aquatica</name>
    <name type="common">Corynebacterium aquaticum</name>
    <dbReference type="NCBI Taxonomy" id="144185"/>
    <lineage>
        <taxon>Bacteria</taxon>
        <taxon>Bacillati</taxon>
        <taxon>Actinomycetota</taxon>
        <taxon>Actinomycetes</taxon>
        <taxon>Micrococcales</taxon>
        <taxon>Microbacteriaceae</taxon>
        <taxon>Leifsonia</taxon>
    </lineage>
</organism>
<feature type="transmembrane region" description="Helical" evidence="1">
    <location>
        <begin position="123"/>
        <end position="145"/>
    </location>
</feature>
<dbReference type="RefSeq" id="WP_155829008.1">
    <property type="nucleotide sequence ID" value="NZ_JACHVP010000001.1"/>
</dbReference>
<dbReference type="Proteomes" id="UP000538196">
    <property type="component" value="Unassembled WGS sequence"/>
</dbReference>
<keyword evidence="3" id="KW-1185">Reference proteome</keyword>
<dbReference type="EMBL" id="JACHVP010000001">
    <property type="protein sequence ID" value="MBB2966428.1"/>
    <property type="molecule type" value="Genomic_DNA"/>
</dbReference>
<feature type="transmembrane region" description="Helical" evidence="1">
    <location>
        <begin position="99"/>
        <end position="117"/>
    </location>
</feature>
<accession>A0A7W4YHP5</accession>
<protein>
    <submittedName>
        <fullName evidence="2">Uncharacterized protein</fullName>
    </submittedName>
</protein>
<sequence length="156" mass="16063">MPSSTSESGAARVLAAIVWIAFAVACAGLVYFGVLGALGKPNWPVLTAAAVAASFLLFVALQARWLRSRRTLAEEGRANLSSNDGGDGGGSGRPRWSTVAWIAAIVGVLSFLAGLFIDHGVLHRVLLGVAILAGLVVVASVGVVIEASRRRNRGAT</sequence>
<feature type="transmembrane region" description="Helical" evidence="1">
    <location>
        <begin position="43"/>
        <end position="61"/>
    </location>
</feature>